<protein>
    <submittedName>
        <fullName evidence="2">Uncharacterized protein</fullName>
    </submittedName>
</protein>
<reference evidence="2 3" key="1">
    <citation type="submission" date="2018-12" db="EMBL/GenBank/DDBJ databases">
        <authorList>
            <person name="Li K."/>
        </authorList>
    </citation>
    <scope>NUCLEOTIDE SEQUENCE [LARGE SCALE GENOMIC DNA]</scope>
    <source>
        <strain evidence="3">CR22</strain>
    </source>
</reference>
<gene>
    <name evidence="2" type="ORF">EJC51_04330</name>
</gene>
<feature type="region of interest" description="Disordered" evidence="1">
    <location>
        <begin position="23"/>
        <end position="44"/>
    </location>
</feature>
<dbReference type="Proteomes" id="UP000280197">
    <property type="component" value="Chromosome"/>
</dbReference>
<dbReference type="EMBL" id="CP034463">
    <property type="protein sequence ID" value="AZP15390.1"/>
    <property type="molecule type" value="Genomic_DNA"/>
</dbReference>
<accession>A0A3Q9BWI4</accession>
<sequence length="274" mass="29172">MASVLAFVTVFFGWLPNPFAPGEDAPASGAARSTPTSPAAPSKSARVEVIAREFPAPQKIPAKFRAGTRSLAGTVLATRLTLTLRNPGELKAAIGEFRFTLRDVRNLDPPGAAPPCLPRTGGITEITADYDIDLSSTGDRDLPATVAVDADYDLAAGEVERVLFTMGDAPDVRPRLYLMDIALLEGPDRTPVPAGSVAFLGPLGYHPPAGVGAELETADDYLRRLRTLSDRGVCDDALIADADRILTAADDLSPEAERLRTEIEELRQRPESAP</sequence>
<dbReference type="AlphaFoldDB" id="A0A3Q9BWI4"/>
<keyword evidence="3" id="KW-1185">Reference proteome</keyword>
<organism evidence="2 3">
    <name type="scientific">Streptomyces aquilus</name>
    <dbReference type="NCBI Taxonomy" id="2548456"/>
    <lineage>
        <taxon>Bacteria</taxon>
        <taxon>Bacillati</taxon>
        <taxon>Actinomycetota</taxon>
        <taxon>Actinomycetes</taxon>
        <taxon>Kitasatosporales</taxon>
        <taxon>Streptomycetaceae</taxon>
        <taxon>Streptomyces</taxon>
    </lineage>
</organism>
<dbReference type="RefSeq" id="WP_126269769.1">
    <property type="nucleotide sequence ID" value="NZ_CP034463.1"/>
</dbReference>
<name>A0A3Q9BWI4_9ACTN</name>
<evidence type="ECO:0000313" key="3">
    <source>
        <dbReference type="Proteomes" id="UP000280197"/>
    </source>
</evidence>
<feature type="compositionally biased region" description="Low complexity" evidence="1">
    <location>
        <begin position="25"/>
        <end position="44"/>
    </location>
</feature>
<proteinExistence type="predicted"/>
<evidence type="ECO:0000256" key="1">
    <source>
        <dbReference type="SAM" id="MobiDB-lite"/>
    </source>
</evidence>
<dbReference type="KEGG" id="saqu:EJC51_04330"/>
<evidence type="ECO:0000313" key="2">
    <source>
        <dbReference type="EMBL" id="AZP15390.1"/>
    </source>
</evidence>